<dbReference type="EMBL" id="HBGK01044429">
    <property type="protein sequence ID" value="CAD9304086.1"/>
    <property type="molecule type" value="Transcribed_RNA"/>
</dbReference>
<gene>
    <name evidence="1" type="ORF">GOCE00092_LOCUS23321</name>
</gene>
<proteinExistence type="predicted"/>
<accession>A0A7S1VLL6</accession>
<reference evidence="1" key="1">
    <citation type="submission" date="2021-01" db="EMBL/GenBank/DDBJ databases">
        <authorList>
            <person name="Corre E."/>
            <person name="Pelletier E."/>
            <person name="Niang G."/>
            <person name="Scheremetjew M."/>
            <person name="Finn R."/>
            <person name="Kale V."/>
            <person name="Holt S."/>
            <person name="Cochrane G."/>
            <person name="Meng A."/>
            <person name="Brown T."/>
            <person name="Cohen L."/>
        </authorList>
    </citation>
    <scope>NUCLEOTIDE SEQUENCE</scope>
    <source>
        <strain evidence="1">CCMP 410</strain>
    </source>
</reference>
<dbReference type="AlphaFoldDB" id="A0A7S1VLL6"/>
<sequence>MGEYLRINHAPQTTGFAIAANDAVCRVLQNEFGATSSTVDNPLQTAPSDYEAYEVDMNSQYPTSTRSRHCIWNFVTGAPVTEPIWNIQGLSHKGCSSVGGCTLLDDSGEVYFEQQWGAMTHGESGQDYLYSSETVDPILSHLDDCKDRFGWNHV</sequence>
<organism evidence="1">
    <name type="scientific">Grammatophora oceanica</name>
    <dbReference type="NCBI Taxonomy" id="210454"/>
    <lineage>
        <taxon>Eukaryota</taxon>
        <taxon>Sar</taxon>
        <taxon>Stramenopiles</taxon>
        <taxon>Ochrophyta</taxon>
        <taxon>Bacillariophyta</taxon>
        <taxon>Fragilariophyceae</taxon>
        <taxon>Fragilariophycidae</taxon>
        <taxon>Rhabdonematales</taxon>
        <taxon>Grammatophoraceae</taxon>
        <taxon>Grammatophora</taxon>
    </lineage>
</organism>
<evidence type="ECO:0000313" key="1">
    <source>
        <dbReference type="EMBL" id="CAD9304086.1"/>
    </source>
</evidence>
<name>A0A7S1VLL6_9STRA</name>
<protein>
    <submittedName>
        <fullName evidence="1">Uncharacterized protein</fullName>
    </submittedName>
</protein>